<dbReference type="EMBL" id="JASCZI010241795">
    <property type="protein sequence ID" value="MED6207030.1"/>
    <property type="molecule type" value="Genomic_DNA"/>
</dbReference>
<sequence length="179" mass="20473">MEKAKAKMKIKRKRAKDEENNEGETRKIPKKRDHVDKSKEKEDKRRRKKKEVVVAKVVEEKGRKRNNKNNNNCLTSSSQASSSKKLASLGVFDFPWLKDGVMSKTEECCSFLDYCGEESFLFSSSFSDASTMANVVPQDKLIMEDLWQPFESDDGLKPNLDASNDDLDCIWTSLLNNPL</sequence>
<keyword evidence="3" id="KW-1185">Reference proteome</keyword>
<feature type="compositionally biased region" description="Low complexity" evidence="1">
    <location>
        <begin position="68"/>
        <end position="83"/>
    </location>
</feature>
<evidence type="ECO:0000313" key="2">
    <source>
        <dbReference type="EMBL" id="MED6207030.1"/>
    </source>
</evidence>
<comment type="caution">
    <text evidence="2">The sequence shown here is derived from an EMBL/GenBank/DDBJ whole genome shotgun (WGS) entry which is preliminary data.</text>
</comment>
<name>A0ABU6YB21_9FABA</name>
<proteinExistence type="predicted"/>
<evidence type="ECO:0000313" key="3">
    <source>
        <dbReference type="Proteomes" id="UP001341840"/>
    </source>
</evidence>
<protein>
    <submittedName>
        <fullName evidence="2">Uncharacterized protein</fullName>
    </submittedName>
</protein>
<organism evidence="2 3">
    <name type="scientific">Stylosanthes scabra</name>
    <dbReference type="NCBI Taxonomy" id="79078"/>
    <lineage>
        <taxon>Eukaryota</taxon>
        <taxon>Viridiplantae</taxon>
        <taxon>Streptophyta</taxon>
        <taxon>Embryophyta</taxon>
        <taxon>Tracheophyta</taxon>
        <taxon>Spermatophyta</taxon>
        <taxon>Magnoliopsida</taxon>
        <taxon>eudicotyledons</taxon>
        <taxon>Gunneridae</taxon>
        <taxon>Pentapetalae</taxon>
        <taxon>rosids</taxon>
        <taxon>fabids</taxon>
        <taxon>Fabales</taxon>
        <taxon>Fabaceae</taxon>
        <taxon>Papilionoideae</taxon>
        <taxon>50 kb inversion clade</taxon>
        <taxon>dalbergioids sensu lato</taxon>
        <taxon>Dalbergieae</taxon>
        <taxon>Pterocarpus clade</taxon>
        <taxon>Stylosanthes</taxon>
    </lineage>
</organism>
<accession>A0ABU6YB21</accession>
<feature type="region of interest" description="Disordered" evidence="1">
    <location>
        <begin position="1"/>
        <end position="83"/>
    </location>
</feature>
<feature type="compositionally biased region" description="Basic and acidic residues" evidence="1">
    <location>
        <begin position="51"/>
        <end position="62"/>
    </location>
</feature>
<feature type="compositionally biased region" description="Basic residues" evidence="1">
    <location>
        <begin position="1"/>
        <end position="14"/>
    </location>
</feature>
<reference evidence="2 3" key="1">
    <citation type="journal article" date="2023" name="Plants (Basel)">
        <title>Bridging the Gap: Combining Genomics and Transcriptomics Approaches to Understand Stylosanthes scabra, an Orphan Legume from the Brazilian Caatinga.</title>
        <authorList>
            <person name="Ferreira-Neto J.R.C."/>
            <person name="da Silva M.D."/>
            <person name="Binneck E."/>
            <person name="de Melo N.F."/>
            <person name="da Silva R.H."/>
            <person name="de Melo A.L.T.M."/>
            <person name="Pandolfi V."/>
            <person name="Bustamante F.O."/>
            <person name="Brasileiro-Vidal A.C."/>
            <person name="Benko-Iseppon A.M."/>
        </authorList>
    </citation>
    <scope>NUCLEOTIDE SEQUENCE [LARGE SCALE GENOMIC DNA]</scope>
    <source>
        <tissue evidence="2">Leaves</tissue>
    </source>
</reference>
<evidence type="ECO:0000256" key="1">
    <source>
        <dbReference type="SAM" id="MobiDB-lite"/>
    </source>
</evidence>
<gene>
    <name evidence="2" type="ORF">PIB30_032047</name>
</gene>
<dbReference type="Proteomes" id="UP001341840">
    <property type="component" value="Unassembled WGS sequence"/>
</dbReference>
<feature type="compositionally biased region" description="Basic and acidic residues" evidence="1">
    <location>
        <begin position="15"/>
        <end position="43"/>
    </location>
</feature>